<feature type="compositionally biased region" description="Low complexity" evidence="1">
    <location>
        <begin position="242"/>
        <end position="261"/>
    </location>
</feature>
<dbReference type="AlphaFoldDB" id="A0A250WTD4"/>
<accession>A0A250WTD4</accession>
<feature type="region of interest" description="Disordered" evidence="1">
    <location>
        <begin position="227"/>
        <end position="280"/>
    </location>
</feature>
<name>A0A250WTD4_9CHLO</name>
<evidence type="ECO:0000313" key="5">
    <source>
        <dbReference type="Proteomes" id="UP000232323"/>
    </source>
</evidence>
<dbReference type="EMBL" id="BEGY01000006">
    <property type="protein sequence ID" value="GAX74094.1"/>
    <property type="molecule type" value="Genomic_DNA"/>
</dbReference>
<feature type="compositionally biased region" description="Polar residues" evidence="1">
    <location>
        <begin position="227"/>
        <end position="236"/>
    </location>
</feature>
<dbReference type="Proteomes" id="UP000232323">
    <property type="component" value="Unassembled WGS sequence"/>
</dbReference>
<keyword evidence="2" id="KW-0472">Membrane</keyword>
<feature type="compositionally biased region" description="Polar residues" evidence="1">
    <location>
        <begin position="366"/>
        <end position="377"/>
    </location>
</feature>
<feature type="compositionally biased region" description="Basic and acidic residues" evidence="1">
    <location>
        <begin position="265"/>
        <end position="280"/>
    </location>
</feature>
<evidence type="ECO:0000313" key="4">
    <source>
        <dbReference type="EMBL" id="GAX74094.1"/>
    </source>
</evidence>
<keyword evidence="2" id="KW-0812">Transmembrane</keyword>
<feature type="region of interest" description="Disordered" evidence="1">
    <location>
        <begin position="595"/>
        <end position="625"/>
    </location>
</feature>
<feature type="signal peptide" evidence="3">
    <location>
        <begin position="1"/>
        <end position="20"/>
    </location>
</feature>
<feature type="compositionally biased region" description="Acidic residues" evidence="1">
    <location>
        <begin position="429"/>
        <end position="450"/>
    </location>
</feature>
<sequence>MLTCCLIVSCVLHALTLVASRPYNALHGIRDSLNLLGTTWPAEYVTEAAVKNKDGSAAAWYARKLQAEDTDQLPEAHRLAIAKRIQRAQARNAEMERQRIYQDLTEKQGAEMAKKLAEAETEQILKSLEATYQEEGSAGLKDLEVSDFPDDDYFVGDNLINSPYSDDEEDYNHDEDTEYDGLLELNFPEEFEEMADLTAQHLRGLPQQQQHVQEASATVPPIITANESSYTSTTTMKMELPSSGSEKQQGSSGVSGPSHGVVHPRHNESAGRTHERISNEVLERVENELDLFDEEYEGEEEEEDYEDLMGYSEADYELELIDLSLGDPQSKNLESEGIYQQRKTSVSTPQPVAGTSMKASEAGTLEPSNHTESTSHPTSALSLSSNQTSSNISSIASQQPEELQPSESKKQERTHERISNEVLERLENELDMFDEGYEGEEEEEEDDYEDLMGYSEADYELELIDLSLGNQSGKPDLGVVPNDPQSKNLEDGGRDQRRKASVTAPQPAAGTTIRDVTGTLLEPSNHTESSSHPSSALSLSSNQASSNISSIAPQQLGVNDSFLSSSTSPERQAGVISINALSSSSLSVNRSLVSALSNKGGPDSTADDGGSKRGESKVGPLGSHESAGLENVVASDVVGGPEFEASKGIKAYEVALALVGLLGMAVIVWAALTFGRVLLNSLSTLEGEEHVSRRNRMISTISDGGLQKPETQDSGQLRSSTHITLELGGAHKHQGDRKRGKWYHEFDDWEQGTGEK</sequence>
<evidence type="ECO:0000256" key="3">
    <source>
        <dbReference type="SAM" id="SignalP"/>
    </source>
</evidence>
<reference evidence="4 5" key="1">
    <citation type="submission" date="2017-08" db="EMBL/GenBank/DDBJ databases">
        <title>Acidophilic green algal genome provides insights into adaptation to an acidic environment.</title>
        <authorList>
            <person name="Hirooka S."/>
            <person name="Hirose Y."/>
            <person name="Kanesaki Y."/>
            <person name="Higuchi S."/>
            <person name="Fujiwara T."/>
            <person name="Onuma R."/>
            <person name="Era A."/>
            <person name="Ohbayashi R."/>
            <person name="Uzuka A."/>
            <person name="Nozaki H."/>
            <person name="Yoshikawa H."/>
            <person name="Miyagishima S.Y."/>
        </authorList>
    </citation>
    <scope>NUCLEOTIDE SEQUENCE [LARGE SCALE GENOMIC DNA]</scope>
    <source>
        <strain evidence="4 5">NIES-2499</strain>
    </source>
</reference>
<keyword evidence="2" id="KW-1133">Transmembrane helix</keyword>
<feature type="compositionally biased region" description="Low complexity" evidence="1">
    <location>
        <begin position="378"/>
        <end position="398"/>
    </location>
</feature>
<protein>
    <submittedName>
        <fullName evidence="4">Uncharacterized protein</fullName>
    </submittedName>
</protein>
<organism evidence="4 5">
    <name type="scientific">Chlamydomonas eustigma</name>
    <dbReference type="NCBI Taxonomy" id="1157962"/>
    <lineage>
        <taxon>Eukaryota</taxon>
        <taxon>Viridiplantae</taxon>
        <taxon>Chlorophyta</taxon>
        <taxon>core chlorophytes</taxon>
        <taxon>Chlorophyceae</taxon>
        <taxon>CS clade</taxon>
        <taxon>Chlamydomonadales</taxon>
        <taxon>Chlamydomonadaceae</taxon>
        <taxon>Chlamydomonas</taxon>
    </lineage>
</organism>
<evidence type="ECO:0000256" key="2">
    <source>
        <dbReference type="SAM" id="Phobius"/>
    </source>
</evidence>
<evidence type="ECO:0000256" key="1">
    <source>
        <dbReference type="SAM" id="MobiDB-lite"/>
    </source>
</evidence>
<feature type="compositionally biased region" description="Polar residues" evidence="1">
    <location>
        <begin position="341"/>
        <end position="350"/>
    </location>
</feature>
<comment type="caution">
    <text evidence="4">The sequence shown here is derived from an EMBL/GenBank/DDBJ whole genome shotgun (WGS) entry which is preliminary data.</text>
</comment>
<feature type="compositionally biased region" description="Low complexity" evidence="1">
    <location>
        <begin position="522"/>
        <end position="541"/>
    </location>
</feature>
<keyword evidence="5" id="KW-1185">Reference proteome</keyword>
<gene>
    <name evidence="4" type="ORF">CEUSTIGMA_g1544.t1</name>
</gene>
<keyword evidence="3" id="KW-0732">Signal</keyword>
<proteinExistence type="predicted"/>
<feature type="compositionally biased region" description="Basic and acidic residues" evidence="1">
    <location>
        <begin position="407"/>
        <end position="428"/>
    </location>
</feature>
<feature type="chain" id="PRO_5013372667" evidence="3">
    <location>
        <begin position="21"/>
        <end position="756"/>
    </location>
</feature>
<feature type="region of interest" description="Disordered" evidence="1">
    <location>
        <begin position="327"/>
        <end position="541"/>
    </location>
</feature>
<feature type="transmembrane region" description="Helical" evidence="2">
    <location>
        <begin position="654"/>
        <end position="674"/>
    </location>
</feature>